<evidence type="ECO:0000256" key="2">
    <source>
        <dbReference type="ARBA" id="ARBA00023125"/>
    </source>
</evidence>
<dbReference type="Proteomes" id="UP001549164">
    <property type="component" value="Unassembled WGS sequence"/>
</dbReference>
<sequence>MPELSPVHTTIDARDRILEAALSVFSEVGFSGATMRAIAEEAGVSPGLIHHHFKDKESLWNLVGERTSDDLAKAVSAVPDDAADDPARALRHTMASYQQYWKEHPRALRFQLWRVLGAPVEERKSRSQFLNSHFVPTFRQAQEAGLVRDDIPAGLAMTTVGGLIQYFLHSDIEIESAIGVTGDTVPDDDQLLDYFIGLIAPPADTGPKD</sequence>
<keyword evidence="1" id="KW-0805">Transcription regulation</keyword>
<dbReference type="PANTHER" id="PTHR30055">
    <property type="entry name" value="HTH-TYPE TRANSCRIPTIONAL REGULATOR RUTR"/>
    <property type="match status" value="1"/>
</dbReference>
<dbReference type="PRINTS" id="PR00455">
    <property type="entry name" value="HTHTETR"/>
</dbReference>
<dbReference type="PROSITE" id="PS01081">
    <property type="entry name" value="HTH_TETR_1"/>
    <property type="match status" value="1"/>
</dbReference>
<dbReference type="SUPFAM" id="SSF48498">
    <property type="entry name" value="Tetracyclin repressor-like, C-terminal domain"/>
    <property type="match status" value="1"/>
</dbReference>
<feature type="DNA-binding region" description="H-T-H motif" evidence="4">
    <location>
        <begin position="34"/>
        <end position="53"/>
    </location>
</feature>
<dbReference type="InterPro" id="IPR009057">
    <property type="entry name" value="Homeodomain-like_sf"/>
</dbReference>
<evidence type="ECO:0000313" key="6">
    <source>
        <dbReference type="EMBL" id="MET3600775.1"/>
    </source>
</evidence>
<keyword evidence="2 4" id="KW-0238">DNA-binding</keyword>
<proteinExistence type="predicted"/>
<evidence type="ECO:0000313" key="7">
    <source>
        <dbReference type="Proteomes" id="UP001549164"/>
    </source>
</evidence>
<keyword evidence="3" id="KW-0804">Transcription</keyword>
<gene>
    <name evidence="6" type="ORF">ABID12_002726</name>
</gene>
<accession>A0ABV2ICX7</accession>
<dbReference type="RefSeq" id="WP_354434654.1">
    <property type="nucleotide sequence ID" value="NZ_JBEPLY010000009.1"/>
</dbReference>
<evidence type="ECO:0000259" key="5">
    <source>
        <dbReference type="PROSITE" id="PS50977"/>
    </source>
</evidence>
<dbReference type="EMBL" id="JBEPLY010000009">
    <property type="protein sequence ID" value="MET3600775.1"/>
    <property type="molecule type" value="Genomic_DNA"/>
</dbReference>
<dbReference type="InterPro" id="IPR041467">
    <property type="entry name" value="Sco4008_C"/>
</dbReference>
<protein>
    <submittedName>
        <fullName evidence="6">AcrR family transcriptional regulator</fullName>
    </submittedName>
</protein>
<name>A0ABV2ICX7_9HYPH</name>
<dbReference type="InterPro" id="IPR001647">
    <property type="entry name" value="HTH_TetR"/>
</dbReference>
<feature type="domain" description="HTH tetR-type" evidence="5">
    <location>
        <begin position="11"/>
        <end position="71"/>
    </location>
</feature>
<evidence type="ECO:0000256" key="4">
    <source>
        <dbReference type="PROSITE-ProRule" id="PRU00335"/>
    </source>
</evidence>
<dbReference type="PROSITE" id="PS50977">
    <property type="entry name" value="HTH_TETR_2"/>
    <property type="match status" value="1"/>
</dbReference>
<keyword evidence="7" id="KW-1185">Reference proteome</keyword>
<dbReference type="InterPro" id="IPR023772">
    <property type="entry name" value="DNA-bd_HTH_TetR-type_CS"/>
</dbReference>
<comment type="caution">
    <text evidence="6">The sequence shown here is derived from an EMBL/GenBank/DDBJ whole genome shotgun (WGS) entry which is preliminary data.</text>
</comment>
<reference evidence="6 7" key="1">
    <citation type="submission" date="2024-06" db="EMBL/GenBank/DDBJ databases">
        <title>Genomic Encyclopedia of Type Strains, Phase IV (KMG-IV): sequencing the most valuable type-strain genomes for metagenomic binning, comparative biology and taxonomic classification.</title>
        <authorList>
            <person name="Goeker M."/>
        </authorList>
    </citation>
    <scope>NUCLEOTIDE SEQUENCE [LARGE SCALE GENOMIC DNA]</scope>
    <source>
        <strain evidence="6 7">DSM 28102</strain>
    </source>
</reference>
<dbReference type="Pfam" id="PF00440">
    <property type="entry name" value="TetR_N"/>
    <property type="match status" value="1"/>
</dbReference>
<dbReference type="Pfam" id="PF17926">
    <property type="entry name" value="TetR_C_21"/>
    <property type="match status" value="1"/>
</dbReference>
<dbReference type="InterPro" id="IPR036271">
    <property type="entry name" value="Tet_transcr_reg_TetR-rel_C_sf"/>
</dbReference>
<dbReference type="InterPro" id="IPR050109">
    <property type="entry name" value="HTH-type_TetR-like_transc_reg"/>
</dbReference>
<evidence type="ECO:0000256" key="3">
    <source>
        <dbReference type="ARBA" id="ARBA00023163"/>
    </source>
</evidence>
<organism evidence="6 7">
    <name type="scientific">Martelella mangrovi</name>
    <dbReference type="NCBI Taxonomy" id="1397477"/>
    <lineage>
        <taxon>Bacteria</taxon>
        <taxon>Pseudomonadati</taxon>
        <taxon>Pseudomonadota</taxon>
        <taxon>Alphaproteobacteria</taxon>
        <taxon>Hyphomicrobiales</taxon>
        <taxon>Aurantimonadaceae</taxon>
        <taxon>Martelella</taxon>
    </lineage>
</organism>
<evidence type="ECO:0000256" key="1">
    <source>
        <dbReference type="ARBA" id="ARBA00023015"/>
    </source>
</evidence>
<dbReference type="PANTHER" id="PTHR30055:SF234">
    <property type="entry name" value="HTH-TYPE TRANSCRIPTIONAL REGULATOR BETI"/>
    <property type="match status" value="1"/>
</dbReference>
<dbReference type="Gene3D" id="1.10.357.10">
    <property type="entry name" value="Tetracycline Repressor, domain 2"/>
    <property type="match status" value="1"/>
</dbReference>
<dbReference type="SUPFAM" id="SSF46689">
    <property type="entry name" value="Homeodomain-like"/>
    <property type="match status" value="1"/>
</dbReference>